<keyword evidence="5" id="KW-1185">Reference proteome</keyword>
<dbReference type="AlphaFoldDB" id="A0A1H3M9H4"/>
<dbReference type="InterPro" id="IPR000182">
    <property type="entry name" value="GNAT_dom"/>
</dbReference>
<dbReference type="OrthoDB" id="9775595at2"/>
<dbReference type="PANTHER" id="PTHR43072">
    <property type="entry name" value="N-ACETYLTRANSFERASE"/>
    <property type="match status" value="1"/>
</dbReference>
<name>A0A1H3M9H4_9PSEU</name>
<keyword evidence="1 4" id="KW-0808">Transferase</keyword>
<dbReference type="Proteomes" id="UP000199515">
    <property type="component" value="Unassembled WGS sequence"/>
</dbReference>
<dbReference type="GO" id="GO:0016747">
    <property type="term" value="F:acyltransferase activity, transferring groups other than amino-acyl groups"/>
    <property type="evidence" value="ECO:0007669"/>
    <property type="project" value="InterPro"/>
</dbReference>
<dbReference type="InterPro" id="IPR056935">
    <property type="entry name" value="Rv0428c-like_C"/>
</dbReference>
<keyword evidence="2" id="KW-0012">Acyltransferase</keyword>
<dbReference type="STRING" id="589385.SAMN05421504_106547"/>
<evidence type="ECO:0000256" key="2">
    <source>
        <dbReference type="ARBA" id="ARBA00023315"/>
    </source>
</evidence>
<gene>
    <name evidence="4" type="ORF">SAMN05421504_106547</name>
</gene>
<dbReference type="InterPro" id="IPR016181">
    <property type="entry name" value="Acyl_CoA_acyltransferase"/>
</dbReference>
<dbReference type="Pfam" id="PF24553">
    <property type="entry name" value="Rv0428c_C"/>
    <property type="match status" value="1"/>
</dbReference>
<evidence type="ECO:0000259" key="3">
    <source>
        <dbReference type="PROSITE" id="PS51186"/>
    </source>
</evidence>
<evidence type="ECO:0000313" key="4">
    <source>
        <dbReference type="EMBL" id="SDY73243.1"/>
    </source>
</evidence>
<accession>A0A1H3M9H4</accession>
<sequence length="234" mass="24904">MNAAETLEVACTAAWDPLISESLGQWRLRWAGGFTGRANSALAVGDPGVPIGQALRRVCDFAHSRHIEPRVHAIKDSDIEDALAAEGWKPDIEYANGHEVTVLTGPLGDGDTTLVLDEPAPAWWELTTGSADPSPAQRHVLATGKVGFGMLGDFAAVRGAVAEGILLVGRLAVRPPHRRQGHAVTLMNAIGAWGAGHGAARCVLQVSVTNAAALSLYARLGFSEHHRYRYWIPA</sequence>
<evidence type="ECO:0000313" key="5">
    <source>
        <dbReference type="Proteomes" id="UP000199515"/>
    </source>
</evidence>
<proteinExistence type="predicted"/>
<dbReference type="PROSITE" id="PS51186">
    <property type="entry name" value="GNAT"/>
    <property type="match status" value="1"/>
</dbReference>
<dbReference type="PANTHER" id="PTHR43072:SF23">
    <property type="entry name" value="UPF0039 PROTEIN C11D3.02C"/>
    <property type="match status" value="1"/>
</dbReference>
<feature type="domain" description="N-acetyltransferase" evidence="3">
    <location>
        <begin position="102"/>
        <end position="234"/>
    </location>
</feature>
<dbReference type="EMBL" id="FNON01000006">
    <property type="protein sequence ID" value="SDY73243.1"/>
    <property type="molecule type" value="Genomic_DNA"/>
</dbReference>
<dbReference type="Gene3D" id="3.40.630.30">
    <property type="match status" value="1"/>
</dbReference>
<evidence type="ECO:0000256" key="1">
    <source>
        <dbReference type="ARBA" id="ARBA00022679"/>
    </source>
</evidence>
<dbReference type="SUPFAM" id="SSF55729">
    <property type="entry name" value="Acyl-CoA N-acyltransferases (Nat)"/>
    <property type="match status" value="1"/>
</dbReference>
<dbReference type="RefSeq" id="WP_091294126.1">
    <property type="nucleotide sequence ID" value="NZ_FNON01000006.1"/>
</dbReference>
<reference evidence="4 5" key="1">
    <citation type="submission" date="2016-10" db="EMBL/GenBank/DDBJ databases">
        <authorList>
            <person name="de Groot N.N."/>
        </authorList>
    </citation>
    <scope>NUCLEOTIDE SEQUENCE [LARGE SCALE GENOMIC DNA]</scope>
    <source>
        <strain evidence="4 5">CPCC 202699</strain>
    </source>
</reference>
<protein>
    <submittedName>
        <fullName evidence="4">Acetyltransferase (GNAT) family protein</fullName>
    </submittedName>
</protein>
<organism evidence="4 5">
    <name type="scientific">Amycolatopsis xylanica</name>
    <dbReference type="NCBI Taxonomy" id="589385"/>
    <lineage>
        <taxon>Bacteria</taxon>
        <taxon>Bacillati</taxon>
        <taxon>Actinomycetota</taxon>
        <taxon>Actinomycetes</taxon>
        <taxon>Pseudonocardiales</taxon>
        <taxon>Pseudonocardiaceae</taxon>
        <taxon>Amycolatopsis</taxon>
    </lineage>
</organism>